<sequence>MQPVLKRGDPNDYDNYMAISLLTENSLLSPCQHGFIKSRSTQTALCNYHYKIVKALDDKEFVVRLSIDLSRAFDMVDHELLLSNRYQWLAAPRFHVANKRSAVHLFPIKRRYSRENEMLRQYLP</sequence>
<accession>A0AAW1KFY8</accession>
<organism evidence="1 2">
    <name type="scientific">Popillia japonica</name>
    <name type="common">Japanese beetle</name>
    <dbReference type="NCBI Taxonomy" id="7064"/>
    <lineage>
        <taxon>Eukaryota</taxon>
        <taxon>Metazoa</taxon>
        <taxon>Ecdysozoa</taxon>
        <taxon>Arthropoda</taxon>
        <taxon>Hexapoda</taxon>
        <taxon>Insecta</taxon>
        <taxon>Pterygota</taxon>
        <taxon>Neoptera</taxon>
        <taxon>Endopterygota</taxon>
        <taxon>Coleoptera</taxon>
        <taxon>Polyphaga</taxon>
        <taxon>Scarabaeiformia</taxon>
        <taxon>Scarabaeidae</taxon>
        <taxon>Rutelinae</taxon>
        <taxon>Popillia</taxon>
    </lineage>
</organism>
<gene>
    <name evidence="1" type="ORF">QE152_g23770</name>
</gene>
<evidence type="ECO:0000313" key="2">
    <source>
        <dbReference type="Proteomes" id="UP001458880"/>
    </source>
</evidence>
<comment type="caution">
    <text evidence="1">The sequence shown here is derived from an EMBL/GenBank/DDBJ whole genome shotgun (WGS) entry which is preliminary data.</text>
</comment>
<name>A0AAW1KFY8_POPJA</name>
<evidence type="ECO:0008006" key="3">
    <source>
        <dbReference type="Google" id="ProtNLM"/>
    </source>
</evidence>
<keyword evidence="2" id="KW-1185">Reference proteome</keyword>
<dbReference type="AlphaFoldDB" id="A0AAW1KFY8"/>
<protein>
    <recommendedName>
        <fullName evidence="3">Reverse transcriptase domain-containing protein</fullName>
    </recommendedName>
</protein>
<dbReference type="Proteomes" id="UP001458880">
    <property type="component" value="Unassembled WGS sequence"/>
</dbReference>
<proteinExistence type="predicted"/>
<reference evidence="1 2" key="1">
    <citation type="journal article" date="2024" name="BMC Genomics">
        <title>De novo assembly and annotation of Popillia japonica's genome with initial clues to its potential as an invasive pest.</title>
        <authorList>
            <person name="Cucini C."/>
            <person name="Boschi S."/>
            <person name="Funari R."/>
            <person name="Cardaioli E."/>
            <person name="Iannotti N."/>
            <person name="Marturano G."/>
            <person name="Paoli F."/>
            <person name="Bruttini M."/>
            <person name="Carapelli A."/>
            <person name="Frati F."/>
            <person name="Nardi F."/>
        </authorList>
    </citation>
    <scope>NUCLEOTIDE SEQUENCE [LARGE SCALE GENOMIC DNA]</scope>
    <source>
        <strain evidence="1">DMR45628</strain>
    </source>
</reference>
<dbReference type="EMBL" id="JASPKY010000242">
    <property type="protein sequence ID" value="KAK9717368.1"/>
    <property type="molecule type" value="Genomic_DNA"/>
</dbReference>
<evidence type="ECO:0000313" key="1">
    <source>
        <dbReference type="EMBL" id="KAK9717368.1"/>
    </source>
</evidence>